<proteinExistence type="predicted"/>
<sequence>MKQHKTLITVLMLFGSLVHADVLVEVSATMVAPSCNIHSEHHGSTLKIDFGTVKFDELNSASHHRAFAIQLSGCDFNKDLAIMLAPKGNNTFIHNGQTVLATSISGLGISFNEVIDGGIRPLAMNKLQRINPQRLSATEYQTDLQARLVNRIPAEQLAAGKFTSAMTILVAYD</sequence>
<dbReference type="InterPro" id="IPR000259">
    <property type="entry name" value="Adhesion_dom_fimbrial"/>
</dbReference>
<dbReference type="InterPro" id="IPR036937">
    <property type="entry name" value="Adhesion_dom_fimbrial_sf"/>
</dbReference>
<gene>
    <name evidence="3" type="ordered locus">S70_08115</name>
</gene>
<dbReference type="InterPro" id="IPR008966">
    <property type="entry name" value="Adhesion_dom_sf"/>
</dbReference>
<dbReference type="Proteomes" id="UP000005012">
    <property type="component" value="Chromosome"/>
</dbReference>
<feature type="chain" id="PRO_5007303799" evidence="1">
    <location>
        <begin position="21"/>
        <end position="173"/>
    </location>
</feature>
<dbReference type="OrthoDB" id="9937819at2"/>
<dbReference type="GO" id="GO:0043709">
    <property type="term" value="P:cell adhesion involved in single-species biofilm formation"/>
    <property type="evidence" value="ECO:0007669"/>
    <property type="project" value="TreeGrafter"/>
</dbReference>
<dbReference type="Pfam" id="PF00419">
    <property type="entry name" value="Fimbrial"/>
    <property type="match status" value="1"/>
</dbReference>
<name>A0A140NLF2_PROSM</name>
<keyword evidence="1" id="KW-0732">Signal</keyword>
<dbReference type="RefSeq" id="WP_004926037.1">
    <property type="nucleotide sequence ID" value="NC_017731.1"/>
</dbReference>
<evidence type="ECO:0000259" key="2">
    <source>
        <dbReference type="Pfam" id="PF00419"/>
    </source>
</evidence>
<dbReference type="Gene3D" id="2.60.40.1090">
    <property type="entry name" value="Fimbrial-type adhesion domain"/>
    <property type="match status" value="1"/>
</dbReference>
<evidence type="ECO:0000256" key="1">
    <source>
        <dbReference type="SAM" id="SignalP"/>
    </source>
</evidence>
<feature type="domain" description="Fimbrial-type adhesion" evidence="2">
    <location>
        <begin position="26"/>
        <end position="173"/>
    </location>
</feature>
<dbReference type="GeneID" id="93517713"/>
<dbReference type="HOGENOM" id="CLU_129284_0_0_6"/>
<protein>
    <submittedName>
        <fullName evidence="3">Fimbrial subunit</fullName>
    </submittedName>
</protein>
<dbReference type="GO" id="GO:0009289">
    <property type="term" value="C:pilus"/>
    <property type="evidence" value="ECO:0007669"/>
    <property type="project" value="InterPro"/>
</dbReference>
<feature type="signal peptide" evidence="1">
    <location>
        <begin position="1"/>
        <end position="20"/>
    </location>
</feature>
<dbReference type="AlphaFoldDB" id="A0A140NLF2"/>
<dbReference type="PANTHER" id="PTHR33420:SF33">
    <property type="entry name" value="MINOR FIMBRIAL SUBUNIT"/>
    <property type="match status" value="1"/>
</dbReference>
<dbReference type="EMBL" id="CP003488">
    <property type="protein sequence ID" value="AFH93487.1"/>
    <property type="molecule type" value="Genomic_DNA"/>
</dbReference>
<evidence type="ECO:0000313" key="3">
    <source>
        <dbReference type="EMBL" id="AFH93487.1"/>
    </source>
</evidence>
<organism evidence="3 4">
    <name type="scientific">Providencia stuartii (strain MRSN 2154)</name>
    <dbReference type="NCBI Taxonomy" id="1157951"/>
    <lineage>
        <taxon>Bacteria</taxon>
        <taxon>Pseudomonadati</taxon>
        <taxon>Pseudomonadota</taxon>
        <taxon>Gammaproteobacteria</taxon>
        <taxon>Enterobacterales</taxon>
        <taxon>Morganellaceae</taxon>
        <taxon>Providencia</taxon>
    </lineage>
</organism>
<dbReference type="PATRIC" id="fig|1157951.4.peg.1621"/>
<dbReference type="KEGG" id="psi:S70_08115"/>
<dbReference type="InterPro" id="IPR050263">
    <property type="entry name" value="Bact_Fimbrial_Adh_Pro"/>
</dbReference>
<evidence type="ECO:0000313" key="4">
    <source>
        <dbReference type="Proteomes" id="UP000005012"/>
    </source>
</evidence>
<reference evidence="4" key="2">
    <citation type="submission" date="2012-04" db="EMBL/GenBank/DDBJ databases">
        <title>Complete genome sequence of Providencia stuartii clinical isolate MRSN 2154.</title>
        <authorList>
            <person name="Clifford R.J."/>
            <person name="Hang J."/>
            <person name="Riley M.C."/>
            <person name="Onmus-Leone F."/>
            <person name="Kuschner R.A."/>
            <person name="Lesho E.P."/>
            <person name="Waterman P.E."/>
        </authorList>
    </citation>
    <scope>NUCLEOTIDE SEQUENCE [LARGE SCALE GENOMIC DNA]</scope>
    <source>
        <strain evidence="4">MRSN 2154</strain>
    </source>
</reference>
<accession>A0A140NLF2</accession>
<reference evidence="3 4" key="1">
    <citation type="journal article" date="2012" name="J. Bacteriol.">
        <title>Complete Genome Sequence of Providencia stuartii Clinical Isolate MRSN 2154.</title>
        <authorList>
            <person name="Clifford R.J."/>
            <person name="Hang J."/>
            <person name="Riley M.C."/>
            <person name="Onmus-Leone F."/>
            <person name="Kuschner R.A."/>
            <person name="Lesho E.P."/>
            <person name="Waterman P.E."/>
        </authorList>
    </citation>
    <scope>NUCLEOTIDE SEQUENCE [LARGE SCALE GENOMIC DNA]</scope>
    <source>
        <strain evidence="3 4">MRSN 2154</strain>
    </source>
</reference>
<dbReference type="PANTHER" id="PTHR33420">
    <property type="entry name" value="FIMBRIAL SUBUNIT ELFA-RELATED"/>
    <property type="match status" value="1"/>
</dbReference>
<dbReference type="SUPFAM" id="SSF49401">
    <property type="entry name" value="Bacterial adhesins"/>
    <property type="match status" value="1"/>
</dbReference>